<dbReference type="Gene3D" id="3.30.360.10">
    <property type="entry name" value="Dihydrodipicolinate Reductase, domain 2"/>
    <property type="match status" value="1"/>
</dbReference>
<proteinExistence type="predicted"/>
<name>A0A5S5BRP8_9BACL</name>
<keyword evidence="3" id="KW-1185">Reference proteome</keyword>
<feature type="region of interest" description="Disordered" evidence="1">
    <location>
        <begin position="107"/>
        <end position="127"/>
    </location>
</feature>
<dbReference type="RefSeq" id="WP_148932860.1">
    <property type="nucleotide sequence ID" value="NZ_VNHS01000013.1"/>
</dbReference>
<organism evidence="2 3">
    <name type="scientific">Paenibacillus methanolicus</name>
    <dbReference type="NCBI Taxonomy" id="582686"/>
    <lineage>
        <taxon>Bacteria</taxon>
        <taxon>Bacillati</taxon>
        <taxon>Bacillota</taxon>
        <taxon>Bacilli</taxon>
        <taxon>Bacillales</taxon>
        <taxon>Paenibacillaceae</taxon>
        <taxon>Paenibacillus</taxon>
    </lineage>
</organism>
<comment type="caution">
    <text evidence="2">The sequence shown here is derived from an EMBL/GenBank/DDBJ whole genome shotgun (WGS) entry which is preliminary data.</text>
</comment>
<reference evidence="2 3" key="1">
    <citation type="submission" date="2019-07" db="EMBL/GenBank/DDBJ databases">
        <title>Genomic Encyclopedia of Type Strains, Phase III (KMG-III): the genomes of soil and plant-associated and newly described type strains.</title>
        <authorList>
            <person name="Whitman W."/>
        </authorList>
    </citation>
    <scope>NUCLEOTIDE SEQUENCE [LARGE SCALE GENOMIC DNA]</scope>
    <source>
        <strain evidence="2 3">BL24</strain>
    </source>
</reference>
<evidence type="ECO:0000256" key="1">
    <source>
        <dbReference type="SAM" id="MobiDB-lite"/>
    </source>
</evidence>
<sequence length="127" mass="14025">MLQAMAIIELEGGIPVHYSSTIATRGPMTPWCGDWHIEGTKGVLLLRNGSIAVHSEDGHTEYGDMPQRDALDEFLASRAESRESETSASDYLRTQALVHYTNRAAASGTRTTIKLPVKKEPRQAERD</sequence>
<feature type="compositionally biased region" description="Basic and acidic residues" evidence="1">
    <location>
        <begin position="117"/>
        <end position="127"/>
    </location>
</feature>
<dbReference type="AlphaFoldDB" id="A0A5S5BRP8"/>
<accession>A0A5S5BRP8</accession>
<gene>
    <name evidence="2" type="ORF">BCM02_113208</name>
</gene>
<protein>
    <recommendedName>
        <fullName evidence="4">Gfo/Idh/MocA-like oxidoreductase C-terminal domain-containing protein</fullName>
    </recommendedName>
</protein>
<evidence type="ECO:0000313" key="2">
    <source>
        <dbReference type="EMBL" id="TYP69875.1"/>
    </source>
</evidence>
<dbReference type="Proteomes" id="UP000323257">
    <property type="component" value="Unassembled WGS sequence"/>
</dbReference>
<evidence type="ECO:0000313" key="3">
    <source>
        <dbReference type="Proteomes" id="UP000323257"/>
    </source>
</evidence>
<dbReference type="OrthoDB" id="9800252at2"/>
<dbReference type="EMBL" id="VNHS01000013">
    <property type="protein sequence ID" value="TYP69875.1"/>
    <property type="molecule type" value="Genomic_DNA"/>
</dbReference>
<evidence type="ECO:0008006" key="4">
    <source>
        <dbReference type="Google" id="ProtNLM"/>
    </source>
</evidence>